<evidence type="ECO:0000313" key="2">
    <source>
        <dbReference type="EMBL" id="EFA22631.1"/>
    </source>
</evidence>
<reference evidence="2 3" key="1">
    <citation type="submission" date="2009-11" db="EMBL/GenBank/DDBJ databases">
        <authorList>
            <person name="Weinstock G."/>
            <person name="Sodergren E."/>
            <person name="Clifton S."/>
            <person name="Fulton L."/>
            <person name="Fulton B."/>
            <person name="Courtney L."/>
            <person name="Fronick C."/>
            <person name="Harrison M."/>
            <person name="Strong C."/>
            <person name="Farmer C."/>
            <person name="Delahaunty K."/>
            <person name="Markovic C."/>
            <person name="Hall O."/>
            <person name="Minx P."/>
            <person name="Tomlinson C."/>
            <person name="Mitreva M."/>
            <person name="Nelson J."/>
            <person name="Hou S."/>
            <person name="Wollam A."/>
            <person name="Pepin K.H."/>
            <person name="Johnson M."/>
            <person name="Bhonagiri V."/>
            <person name="Nash W.E."/>
            <person name="Warren W."/>
            <person name="Chinwalla A."/>
            <person name="Mardis E.R."/>
            <person name="Wilson R.K."/>
        </authorList>
    </citation>
    <scope>NUCLEOTIDE SEQUENCE [LARGE SCALE GENOMIC DNA]</scope>
    <source>
        <strain evidence="2 3">DSM 20093</strain>
    </source>
</reference>
<feature type="compositionally biased region" description="Acidic residues" evidence="1">
    <location>
        <begin position="71"/>
        <end position="82"/>
    </location>
</feature>
<accession>D1NUY1</accession>
<name>D1NUY1_9BIFI</name>
<feature type="region of interest" description="Disordered" evidence="1">
    <location>
        <begin position="68"/>
        <end position="87"/>
    </location>
</feature>
<dbReference type="AlphaFoldDB" id="D1NUY1"/>
<organism evidence="2 3">
    <name type="scientific">Bifidobacterium gallicum DSM 20093 = LMG 11596</name>
    <dbReference type="NCBI Taxonomy" id="561180"/>
    <lineage>
        <taxon>Bacteria</taxon>
        <taxon>Bacillati</taxon>
        <taxon>Actinomycetota</taxon>
        <taxon>Actinomycetes</taxon>
        <taxon>Bifidobacteriales</taxon>
        <taxon>Bifidobacteriaceae</taxon>
        <taxon>Bifidobacterium</taxon>
    </lineage>
</organism>
<comment type="caution">
    <text evidence="2">The sequence shown here is derived from an EMBL/GenBank/DDBJ whole genome shotgun (WGS) entry which is preliminary data.</text>
</comment>
<evidence type="ECO:0000256" key="1">
    <source>
        <dbReference type="SAM" id="MobiDB-lite"/>
    </source>
</evidence>
<sequence>MSMASGPEKYQTACMMLVTPGRIALSTGEMAAYAKLNPQKMTPHATPSAAPTATSAVLQRMLARRTAAADAAEETLEDDEGTGDWGRKDMALLPLGAAHRIIRDVP</sequence>
<dbReference type="Proteomes" id="UP000003656">
    <property type="component" value="Unassembled WGS sequence"/>
</dbReference>
<gene>
    <name evidence="2" type="ORF">BIFGAL_03658</name>
</gene>
<proteinExistence type="predicted"/>
<protein>
    <submittedName>
        <fullName evidence="2">Uncharacterized protein</fullName>
    </submittedName>
</protein>
<dbReference type="EMBL" id="ABXB03000003">
    <property type="protein sequence ID" value="EFA22631.1"/>
    <property type="molecule type" value="Genomic_DNA"/>
</dbReference>
<evidence type="ECO:0000313" key="3">
    <source>
        <dbReference type="Proteomes" id="UP000003656"/>
    </source>
</evidence>